<evidence type="ECO:0000313" key="2">
    <source>
        <dbReference type="EMBL" id="GGW41992.1"/>
    </source>
</evidence>
<keyword evidence="3" id="KW-1185">Reference proteome</keyword>
<protein>
    <submittedName>
        <fullName evidence="2">Uncharacterized protein</fullName>
    </submittedName>
</protein>
<keyword evidence="1" id="KW-0175">Coiled coil</keyword>
<name>A0A8H9I8B1_9GAMM</name>
<comment type="caution">
    <text evidence="2">The sequence shown here is derived from an EMBL/GenBank/DDBJ whole genome shotgun (WGS) entry which is preliminary data.</text>
</comment>
<reference evidence="3" key="1">
    <citation type="journal article" date="2019" name="Int. J. Syst. Evol. Microbiol.">
        <title>The Global Catalogue of Microorganisms (GCM) 10K type strain sequencing project: providing services to taxonomists for standard genome sequencing and annotation.</title>
        <authorList>
            <consortium name="The Broad Institute Genomics Platform"/>
            <consortium name="The Broad Institute Genome Sequencing Center for Infectious Disease"/>
            <person name="Wu L."/>
            <person name="Ma J."/>
        </authorList>
    </citation>
    <scope>NUCLEOTIDE SEQUENCE [LARGE SCALE GENOMIC DNA]</scope>
    <source>
        <strain evidence="3">KCTC 22154</strain>
    </source>
</reference>
<accession>A0A8H9I8B1</accession>
<dbReference type="EMBL" id="BMXN01000042">
    <property type="protein sequence ID" value="GGW41992.1"/>
    <property type="molecule type" value="Genomic_DNA"/>
</dbReference>
<dbReference type="RefSeq" id="WP_096923257.1">
    <property type="nucleotide sequence ID" value="NZ_BMXN01000042.1"/>
</dbReference>
<organism evidence="2 3">
    <name type="scientific">Vreelandella hamiltonii</name>
    <dbReference type="NCBI Taxonomy" id="502829"/>
    <lineage>
        <taxon>Bacteria</taxon>
        <taxon>Pseudomonadati</taxon>
        <taxon>Pseudomonadota</taxon>
        <taxon>Gammaproteobacteria</taxon>
        <taxon>Oceanospirillales</taxon>
        <taxon>Halomonadaceae</taxon>
        <taxon>Vreelandella</taxon>
    </lineage>
</organism>
<gene>
    <name evidence="2" type="ORF">GCM10007157_35420</name>
</gene>
<feature type="coiled-coil region" evidence="1">
    <location>
        <begin position="195"/>
        <end position="274"/>
    </location>
</feature>
<proteinExistence type="predicted"/>
<dbReference type="Proteomes" id="UP000623776">
    <property type="component" value="Unassembled WGS sequence"/>
</dbReference>
<dbReference type="AlphaFoldDB" id="A0A8H9I8B1"/>
<evidence type="ECO:0000313" key="3">
    <source>
        <dbReference type="Proteomes" id="UP000623776"/>
    </source>
</evidence>
<evidence type="ECO:0000256" key="1">
    <source>
        <dbReference type="SAM" id="Coils"/>
    </source>
</evidence>
<sequence length="307" mass="34763">MSIQLLYLGPLRPDTLTLLEALGPAESAQFITPTANSEQWLEVQGLFPQAVQQVKKLAETSGEQPYYAFNLPEFNASQPASGLYTLYPGLELVDSTPQPLMGVADLLNELENQPSTIVVEQPELVWPLLQALKAHAGYKQLSELWLRVGGVPLYQGMPETEEILNWCLEEGFELQVTREDDPDLPLLQLTRHPFYDRWQEQAQRAAKLAKQLKAAQVAIEAGHNEQQEWLAQQTQWQQEREALKAQCAEQQQKLDALQAELAQQKALHAALMELHKDINKKFDEQHTFIKEVANALGQHITRRTTDL</sequence>